<dbReference type="AlphaFoldDB" id="A0A0A8H309"/>
<gene>
    <name evidence="1" type="ORF">CINS_1428</name>
</gene>
<name>A0A0A8H309_9BACT</name>
<dbReference type="HOGENOM" id="CLU_711119_0_0_7"/>
<organism evidence="1 2">
    <name type="scientific">Campylobacter insulaenigrae NCTC 12927</name>
    <dbReference type="NCBI Taxonomy" id="1031564"/>
    <lineage>
        <taxon>Bacteria</taxon>
        <taxon>Pseudomonadati</taxon>
        <taxon>Campylobacterota</taxon>
        <taxon>Epsilonproteobacteria</taxon>
        <taxon>Campylobacterales</taxon>
        <taxon>Campylobacteraceae</taxon>
        <taxon>Campylobacter</taxon>
    </lineage>
</organism>
<dbReference type="STRING" id="1031564.CINS_1428"/>
<dbReference type="KEGG" id="cis:CINS_1428"/>
<evidence type="ECO:0000313" key="1">
    <source>
        <dbReference type="EMBL" id="AJC88372.1"/>
    </source>
</evidence>
<dbReference type="EMBL" id="CP007770">
    <property type="protein sequence ID" value="AJC88372.1"/>
    <property type="molecule type" value="Genomic_DNA"/>
</dbReference>
<accession>A0A0A8H309</accession>
<dbReference type="Proteomes" id="UP000031163">
    <property type="component" value="Chromosome"/>
</dbReference>
<proteinExistence type="predicted"/>
<dbReference type="RefSeq" id="WP_039651086.1">
    <property type="nucleotide sequence ID" value="NZ_CP007770.1"/>
</dbReference>
<sequence length="384" mass="45089">MFINSNISPYQNFSTYPFTKSEKIESKKEDTNITQNDFINSKPQHNIDNHKTTYASEFGFRIDERGFFEKDLNKNAKIPLDYDINIKSIREISKQLTKLDENLNYNKIDLPKLLNSYHNALKTINPEFQSDNNLYLNKSQILKLNQGYSYDYDGKILKVYENSKNLLDAKNINKNLNILMLDNKIGDFAFKFSIENTSNNSVIKPYLNKNAEVSKSGLFLNYIYHDIKEQNDQKANFFLSPIELDFSSNMKFQKLMNGELEIDDYINENNKEKMSFDLYLYINGVDKNTTSEDKLSVFFQQYINYQHSINMQEFANSSSIYGLYIEQLNKDFENLKSDFNTKSENINLEKINSQKINLDTQFLEHRKRQASINKILHSYLNAMA</sequence>
<evidence type="ECO:0000313" key="2">
    <source>
        <dbReference type="Proteomes" id="UP000031163"/>
    </source>
</evidence>
<protein>
    <submittedName>
        <fullName evidence="1">Uncharacterized protein</fullName>
    </submittedName>
</protein>
<dbReference type="GeneID" id="74432207"/>
<reference evidence="1 2" key="1">
    <citation type="journal article" date="2014" name="Genome Biol. Evol.">
        <title>Comparative Genomics of the Campylobacter lari Group.</title>
        <authorList>
            <person name="Miller W.G."/>
            <person name="Yee E."/>
            <person name="Chapman M.H."/>
            <person name="Smith T.P."/>
            <person name="Bono J.L."/>
            <person name="Huynh S."/>
            <person name="Parker C.T."/>
            <person name="Vandamme P."/>
            <person name="Luong K."/>
            <person name="Korlach J."/>
        </authorList>
    </citation>
    <scope>NUCLEOTIDE SEQUENCE [LARGE SCALE GENOMIC DNA]</scope>
    <source>
        <strain evidence="1 2">NCTC 12927</strain>
    </source>
</reference>